<dbReference type="GO" id="GO:0016787">
    <property type="term" value="F:hydrolase activity"/>
    <property type="evidence" value="ECO:0007669"/>
    <property type="project" value="UniProtKB-KW"/>
</dbReference>
<evidence type="ECO:0000313" key="1">
    <source>
        <dbReference type="EMBL" id="MBM9433576.1"/>
    </source>
</evidence>
<keyword evidence="2" id="KW-1185">Reference proteome</keyword>
<dbReference type="Gene3D" id="3.40.50.1000">
    <property type="entry name" value="HAD superfamily/HAD-like"/>
    <property type="match status" value="1"/>
</dbReference>
<dbReference type="Proteomes" id="UP000705983">
    <property type="component" value="Unassembled WGS sequence"/>
</dbReference>
<dbReference type="InterPro" id="IPR000150">
    <property type="entry name" value="Cof"/>
</dbReference>
<accession>A0ABS2TFZ2</accession>
<protein>
    <submittedName>
        <fullName evidence="1">HAD family hydrolase</fullName>
    </submittedName>
</protein>
<reference evidence="2" key="1">
    <citation type="submission" date="2021-02" db="EMBL/GenBank/DDBJ databases">
        <title>Leucobacter sp. CX169.</title>
        <authorList>
            <person name="Cheng Y."/>
        </authorList>
    </citation>
    <scope>NUCLEOTIDE SEQUENCE [LARGE SCALE GENOMIC DNA]</scope>
    <source>
        <strain evidence="2">JY899</strain>
    </source>
</reference>
<dbReference type="NCBIfam" id="TIGR00099">
    <property type="entry name" value="Cof-subfamily"/>
    <property type="match status" value="1"/>
</dbReference>
<proteinExistence type="predicted"/>
<dbReference type="NCBIfam" id="TIGR01484">
    <property type="entry name" value="HAD-SF-IIB"/>
    <property type="match status" value="1"/>
</dbReference>
<dbReference type="InterPro" id="IPR006379">
    <property type="entry name" value="HAD-SF_hydro_IIB"/>
</dbReference>
<dbReference type="RefSeq" id="WP_182171110.1">
    <property type="nucleotide sequence ID" value="NZ_CP059676.1"/>
</dbReference>
<dbReference type="PANTHER" id="PTHR10000:SF8">
    <property type="entry name" value="HAD SUPERFAMILY HYDROLASE-LIKE, TYPE 3"/>
    <property type="match status" value="1"/>
</dbReference>
<dbReference type="SUPFAM" id="SSF56784">
    <property type="entry name" value="HAD-like"/>
    <property type="match status" value="1"/>
</dbReference>
<comment type="caution">
    <text evidence="1">The sequence shown here is derived from an EMBL/GenBank/DDBJ whole genome shotgun (WGS) entry which is preliminary data.</text>
</comment>
<gene>
    <name evidence="1" type="ORF">JVW63_07690</name>
</gene>
<dbReference type="InterPro" id="IPR036412">
    <property type="entry name" value="HAD-like_sf"/>
</dbReference>
<dbReference type="SFLD" id="SFLDG01140">
    <property type="entry name" value="C2.B:_Phosphomannomutase_and_P"/>
    <property type="match status" value="1"/>
</dbReference>
<name>A0ABS2TFZ2_9ACTO</name>
<keyword evidence="1" id="KW-0378">Hydrolase</keyword>
<dbReference type="PANTHER" id="PTHR10000">
    <property type="entry name" value="PHOSPHOSERINE PHOSPHATASE"/>
    <property type="match status" value="1"/>
</dbReference>
<evidence type="ECO:0000313" key="2">
    <source>
        <dbReference type="Proteomes" id="UP000705983"/>
    </source>
</evidence>
<dbReference type="InterPro" id="IPR023214">
    <property type="entry name" value="HAD_sf"/>
</dbReference>
<dbReference type="EMBL" id="JAFFJS010000004">
    <property type="protein sequence ID" value="MBM9433576.1"/>
    <property type="molecule type" value="Genomic_DNA"/>
</dbReference>
<dbReference type="SFLD" id="SFLDS00003">
    <property type="entry name" value="Haloacid_Dehalogenase"/>
    <property type="match status" value="1"/>
</dbReference>
<dbReference type="Pfam" id="PF08282">
    <property type="entry name" value="Hydrolase_3"/>
    <property type="match status" value="1"/>
</dbReference>
<organism evidence="1 2">
    <name type="scientific">Flaviflexus equikiangi</name>
    <dbReference type="NCBI Taxonomy" id="2758573"/>
    <lineage>
        <taxon>Bacteria</taxon>
        <taxon>Bacillati</taxon>
        <taxon>Actinomycetota</taxon>
        <taxon>Actinomycetes</taxon>
        <taxon>Actinomycetales</taxon>
        <taxon>Actinomycetaceae</taxon>
        <taxon>Flaviflexus</taxon>
    </lineage>
</organism>
<sequence>MPIKLIDALPDALSTISVAVFDVDGTLAREDAAVSDRTISALRELADTGIHIVIASGRMAPALRILFDRIERPGYVIGCNGAITVHTDHDEIIGSTPLDDDLYREVLSFGRSEDLETVIFGTDSFYTEVDGVGRELLKGPNEGQSPELTDLERLDRTNRLKVMYYVDPAREDGVVERLRTRFPATVQTLPEFFELTHESVDKWSGLQPVLRELGADPASTLGIGDSENDLSWLPRVGISIAMGNAYPAVKEACRYEIGTNDDDGVAAFASAWARSRR</sequence>
<dbReference type="Gene3D" id="3.30.1240.10">
    <property type="match status" value="1"/>
</dbReference>
<dbReference type="PROSITE" id="PS01229">
    <property type="entry name" value="COF_2"/>
    <property type="match status" value="1"/>
</dbReference>